<keyword evidence="1" id="KW-0175">Coiled coil</keyword>
<reference evidence="3" key="3">
    <citation type="submission" date="2025-09" db="UniProtKB">
        <authorList>
            <consortium name="Ensembl"/>
        </authorList>
    </citation>
    <scope>IDENTIFICATION</scope>
</reference>
<evidence type="ECO:0000256" key="2">
    <source>
        <dbReference type="SAM" id="MobiDB-lite"/>
    </source>
</evidence>
<dbReference type="PANTHER" id="PTHR35662:SF1">
    <property type="entry name" value="INTERACTOR OF HORMAD1 PROTEIN 1"/>
    <property type="match status" value="1"/>
</dbReference>
<reference evidence="3 4" key="1">
    <citation type="journal article" date="2011" name="Proc. Natl. Acad. Sci. U.S.A.">
        <title>Genetic diversity and population structure of the endangered marsupial Sarcophilus harrisii (Tasmanian devil).</title>
        <authorList>
            <person name="Miller W."/>
            <person name="Hayes V.M."/>
            <person name="Ratan A."/>
            <person name="Petersen D.C."/>
            <person name="Wittekindt N.E."/>
            <person name="Miller J."/>
            <person name="Walenz B."/>
            <person name="Knight J."/>
            <person name="Qi J."/>
            <person name="Zhao F."/>
            <person name="Wang Q."/>
            <person name="Bedoya-Reina O.C."/>
            <person name="Katiyar N."/>
            <person name="Tomsho L.P."/>
            <person name="Kasson L.M."/>
            <person name="Hardie R.A."/>
            <person name="Woodbridge P."/>
            <person name="Tindall E.A."/>
            <person name="Bertelsen M.F."/>
            <person name="Dixon D."/>
            <person name="Pyecroft S."/>
            <person name="Helgen K.M."/>
            <person name="Lesk A.M."/>
            <person name="Pringle T.H."/>
            <person name="Patterson N."/>
            <person name="Zhang Y."/>
            <person name="Kreiss A."/>
            <person name="Woods G.M."/>
            <person name="Jones M.E."/>
            <person name="Schuster S.C."/>
        </authorList>
    </citation>
    <scope>NUCLEOTIDE SEQUENCE [LARGE SCALE GENOMIC DNA]</scope>
</reference>
<dbReference type="STRING" id="9305.ENSSHAP00000018551"/>
<dbReference type="GO" id="GO:0042138">
    <property type="term" value="P:meiotic DNA double-strand break formation"/>
    <property type="evidence" value="ECO:0007669"/>
    <property type="project" value="InterPro"/>
</dbReference>
<dbReference type="GO" id="GO:0000794">
    <property type="term" value="C:condensed nuclear chromosome"/>
    <property type="evidence" value="ECO:0007669"/>
    <property type="project" value="TreeGrafter"/>
</dbReference>
<keyword evidence="4" id="KW-1185">Reference proteome</keyword>
<dbReference type="PANTHER" id="PTHR35662">
    <property type="entry name" value="INTERACTOR OF HORMAD1 PROTEIN 1"/>
    <property type="match status" value="1"/>
</dbReference>
<reference evidence="3" key="2">
    <citation type="submission" date="2025-08" db="UniProtKB">
        <authorList>
            <consortium name="Ensembl"/>
        </authorList>
    </citation>
    <scope>IDENTIFICATION</scope>
</reference>
<dbReference type="Proteomes" id="UP000007648">
    <property type="component" value="Unassembled WGS sequence"/>
</dbReference>
<dbReference type="AlphaFoldDB" id="G3WSZ6"/>
<accession>G3WSZ6</accession>
<dbReference type="InterPro" id="IPR031529">
    <property type="entry name" value="IHO1"/>
</dbReference>
<feature type="coiled-coil region" evidence="1">
    <location>
        <begin position="109"/>
        <end position="216"/>
    </location>
</feature>
<feature type="compositionally biased region" description="Basic and acidic residues" evidence="2">
    <location>
        <begin position="297"/>
        <end position="328"/>
    </location>
</feature>
<evidence type="ECO:0000313" key="3">
    <source>
        <dbReference type="Ensembl" id="ENSSHAP00000018551.2"/>
    </source>
</evidence>
<dbReference type="InParanoid" id="G3WSZ6"/>
<proteinExistence type="predicted"/>
<evidence type="ECO:0000256" key="1">
    <source>
        <dbReference type="SAM" id="Coils"/>
    </source>
</evidence>
<dbReference type="GO" id="GO:0006310">
    <property type="term" value="P:DNA recombination"/>
    <property type="evidence" value="ECO:0007669"/>
    <property type="project" value="InterPro"/>
</dbReference>
<dbReference type="OrthoDB" id="10066605at2759"/>
<dbReference type="FunCoup" id="G3WSZ6">
    <property type="interactions" value="37"/>
</dbReference>
<name>G3WSZ6_SARHA</name>
<dbReference type="eggNOG" id="ENOG502S0PR">
    <property type="taxonomic scope" value="Eukaryota"/>
</dbReference>
<dbReference type="GeneTree" id="ENSGT00390000012418"/>
<protein>
    <submittedName>
        <fullName evidence="3">Interactor of HORMAD1 1</fullName>
    </submittedName>
</protein>
<organism evidence="3 4">
    <name type="scientific">Sarcophilus harrisii</name>
    <name type="common">Tasmanian devil</name>
    <name type="synonym">Sarcophilus laniarius</name>
    <dbReference type="NCBI Taxonomy" id="9305"/>
    <lineage>
        <taxon>Eukaryota</taxon>
        <taxon>Metazoa</taxon>
        <taxon>Chordata</taxon>
        <taxon>Craniata</taxon>
        <taxon>Vertebrata</taxon>
        <taxon>Euteleostomi</taxon>
        <taxon>Mammalia</taxon>
        <taxon>Metatheria</taxon>
        <taxon>Dasyuromorphia</taxon>
        <taxon>Dasyuridae</taxon>
        <taxon>Sarcophilus</taxon>
    </lineage>
</organism>
<dbReference type="Pfam" id="PF15771">
    <property type="entry name" value="IHO1"/>
    <property type="match status" value="1"/>
</dbReference>
<feature type="region of interest" description="Disordered" evidence="2">
    <location>
        <begin position="362"/>
        <end position="393"/>
    </location>
</feature>
<dbReference type="Ensembl" id="ENSSHAT00000018705.2">
    <property type="protein sequence ID" value="ENSSHAP00000018551.2"/>
    <property type="gene ID" value="ENSSHAG00000015747.2"/>
</dbReference>
<sequence>MNFNVWNIKEMLSVPSGPGTNKSSSWNNNVNDYSSLTDSQFLFGSQVYPENSQSLSASLDFSAPLRHAKTSQQNSDDSEPSIFTKYQAKPQLFGGNTKNGNLLPPHLPIGKSKGVLEQFEENKKRAQDKQDSEILSSFISFVRENLNQLKITLEKLDEELIKRSQTILDSVVAVIKTLQDSIQARCDLILEALRDKSRMEQRVLEMEKQFEIREKEFSDLKSTLKHLEVLAAEQSRQQQKLCNQLEKLNFPNVLAEMYSPGSKAQLSFRVNDEDSQTFPALHQVSRLARKGKSISESSDKGENILLPHLDRPSSSHQREKQSAKKQEAGRGNQKHYTNTGTFWLNQRGLSVQDEAVQTDLEPQAPAKKLPENHDSSGYSSNCKRDLTVEETSQSSSVTMKDLIIKTGPTCIPQECQPTALFCSNTQYQNKGLEQKDKEIGLRKRIKRKKPRKFQRNTFIRGKSSALSRDTATFSPRVEDPQFANSGQEDIFLGQVEDLKQPLPLLRPYKTLRPVEKGRAKADSPTKAANQFFYDSSSPFPNSSEADKQMRWFSDLSSNNLSSPHAREAERSTFYPIAFDSSDDEKPFFGAPNHHS</sequence>
<feature type="region of interest" description="Disordered" evidence="2">
    <location>
        <begin position="281"/>
        <end position="342"/>
    </location>
</feature>
<gene>
    <name evidence="3" type="primary">IHO1</name>
</gene>
<evidence type="ECO:0000313" key="4">
    <source>
        <dbReference type="Proteomes" id="UP000007648"/>
    </source>
</evidence>
<dbReference type="GO" id="GO:0007129">
    <property type="term" value="P:homologous chromosome pairing at meiosis"/>
    <property type="evidence" value="ECO:0007669"/>
    <property type="project" value="TreeGrafter"/>
</dbReference>